<evidence type="ECO:0000259" key="1">
    <source>
        <dbReference type="Pfam" id="PF01863"/>
    </source>
</evidence>
<dbReference type="CDD" id="cd07344">
    <property type="entry name" value="M48_yhfN_like"/>
    <property type="match status" value="1"/>
</dbReference>
<dbReference type="PANTHER" id="PTHR30399">
    <property type="entry name" value="UNCHARACTERIZED PROTEIN YGJP"/>
    <property type="match status" value="1"/>
</dbReference>
<keyword evidence="3" id="KW-1185">Reference proteome</keyword>
<evidence type="ECO:0000313" key="3">
    <source>
        <dbReference type="Proteomes" id="UP001327219"/>
    </source>
</evidence>
<evidence type="ECO:0000313" key="2">
    <source>
        <dbReference type="EMBL" id="WPX97148.1"/>
    </source>
</evidence>
<dbReference type="InterPro" id="IPR053136">
    <property type="entry name" value="UTP_pyrophosphatase-like"/>
</dbReference>
<dbReference type="Proteomes" id="UP001327219">
    <property type="component" value="Chromosome"/>
</dbReference>
<name>A0ABZ0ULX2_9RICK</name>
<feature type="domain" description="YgjP-like metallopeptidase" evidence="1">
    <location>
        <begin position="24"/>
        <end position="222"/>
    </location>
</feature>
<proteinExistence type="predicted"/>
<protein>
    <submittedName>
        <fullName evidence="2">M48 family metallopeptidase</fullName>
    </submittedName>
</protein>
<accession>A0ABZ0ULX2</accession>
<dbReference type="Gene3D" id="3.30.2010.10">
    <property type="entry name" value="Metalloproteases ('zincins'), catalytic domain"/>
    <property type="match status" value="1"/>
</dbReference>
<organism evidence="2 3">
    <name type="scientific">Candidatus Bandiella euplotis</name>
    <dbReference type="NCBI Taxonomy" id="1664265"/>
    <lineage>
        <taxon>Bacteria</taxon>
        <taxon>Pseudomonadati</taxon>
        <taxon>Pseudomonadota</taxon>
        <taxon>Alphaproteobacteria</taxon>
        <taxon>Rickettsiales</taxon>
        <taxon>Candidatus Midichloriaceae</taxon>
        <taxon>Candidatus Bandiella</taxon>
    </lineage>
</organism>
<sequence length="230" mass="26924">MAFIELKTLGSLIRVTIRESHRVRRISVCVDHKGGVELIIPYGAPKTKAYEFLLQKERWIREKLTKINLAKFEDLPEAIFLLGKSHRIKYIDLGNNFDVLIKDGLITVHSPKDNAANVLRHYLQQYALISIKEIAETLAKEHYFKYAKISVKELKSRWGSCSSIGNLAFNWRIIFAPQQILHYLVTHELCHLKEMNHSNKFWTLVEKIHPEYKASVRWLKTHGHELYHIL</sequence>
<dbReference type="EMBL" id="CP110820">
    <property type="protein sequence ID" value="WPX97148.1"/>
    <property type="molecule type" value="Genomic_DNA"/>
</dbReference>
<gene>
    <name evidence="2" type="ORF">Bandiella_01292</name>
</gene>
<dbReference type="Pfam" id="PF01863">
    <property type="entry name" value="YgjP-like"/>
    <property type="match status" value="1"/>
</dbReference>
<dbReference type="PANTHER" id="PTHR30399:SF1">
    <property type="entry name" value="UTP PYROPHOSPHATASE"/>
    <property type="match status" value="1"/>
</dbReference>
<reference evidence="2 3" key="1">
    <citation type="submission" date="2022-11" db="EMBL/GenBank/DDBJ databases">
        <title>Host association and intracellularity evolved multiple times independently in the Rickettsiales.</title>
        <authorList>
            <person name="Castelli M."/>
            <person name="Nardi T."/>
            <person name="Gammuto L."/>
            <person name="Bellinzona G."/>
            <person name="Sabaneyeva E."/>
            <person name="Potekhin A."/>
            <person name="Serra V."/>
            <person name="Petroni G."/>
            <person name="Sassera D."/>
        </authorList>
    </citation>
    <scope>NUCLEOTIDE SEQUENCE [LARGE SCALE GENOMIC DNA]</scope>
    <source>
        <strain evidence="2 3">NDG2</strain>
    </source>
</reference>
<dbReference type="InterPro" id="IPR002725">
    <property type="entry name" value="YgjP-like_metallopeptidase"/>
</dbReference>
<dbReference type="RefSeq" id="WP_323732760.1">
    <property type="nucleotide sequence ID" value="NZ_CP110820.1"/>
</dbReference>